<reference evidence="4 5" key="1">
    <citation type="journal article" date="2023" name="Int. J. Syst. Evol. Microbiol.">
        <title>Streptococcus sciuri sp. nov., Staphylococcus marylandisciuri sp. nov. and Staphylococcus americanisciuri sp. nov., isolated from faeces of eastern grey squirrel (Sciurus carolinensis).</title>
        <authorList>
            <person name="Volokhov D.V."/>
            <person name="Zagorodnyaya T.A."/>
            <person name="Furtak V.A."/>
            <person name="Nattanmai G."/>
            <person name="Randall L."/>
            <person name="Jose S."/>
            <person name="Gao Y."/>
            <person name="Eisenberg T."/>
            <person name="Delmonte P."/>
            <person name="Blom J."/>
            <person name="Mitchell K.K."/>
        </authorList>
    </citation>
    <scope>NUCLEOTIDE SEQUENCE [LARGE SCALE GENOMIC DNA]</scope>
    <source>
        <strain evidence="4 5">SQ8-PEA</strain>
    </source>
</reference>
<evidence type="ECO:0000259" key="3">
    <source>
        <dbReference type="PROSITE" id="PS51186"/>
    </source>
</evidence>
<dbReference type="InterPro" id="IPR000182">
    <property type="entry name" value="GNAT_dom"/>
</dbReference>
<comment type="similarity">
    <text evidence="1">Belongs to the UPF0039 (ElaA) family.</text>
</comment>
<dbReference type="SUPFAM" id="SSF55729">
    <property type="entry name" value="Acyl-CoA N-acyltransferases (Nat)"/>
    <property type="match status" value="1"/>
</dbReference>
<dbReference type="Pfam" id="PF13673">
    <property type="entry name" value="Acetyltransf_10"/>
    <property type="match status" value="1"/>
</dbReference>
<keyword evidence="5" id="KW-1185">Reference proteome</keyword>
<protein>
    <recommendedName>
        <fullName evidence="2">GCN5-related N-acetyltransferase</fullName>
    </recommendedName>
</protein>
<dbReference type="CDD" id="cd04301">
    <property type="entry name" value="NAT_SF"/>
    <property type="match status" value="1"/>
</dbReference>
<proteinExistence type="inferred from homology"/>
<sequence>MFRIVRTKDELADAFSIRKEVFVEEQHIPIENELDQFEEICTHIIGYIDEQPFAVARIRAIDNQAKIERVAITKPYRKQGRGHTLMKYVETIASEQGYTAIVLNAQYSAKDFYHNLGYQVSGEIFLEEGIQHIRMSKQL</sequence>
<dbReference type="EMBL" id="JAOPKZ010000006">
    <property type="protein sequence ID" value="MCU5746030.1"/>
    <property type="molecule type" value="Genomic_DNA"/>
</dbReference>
<evidence type="ECO:0000256" key="2">
    <source>
        <dbReference type="ARBA" id="ARBA00029740"/>
    </source>
</evidence>
<gene>
    <name evidence="4" type="ORF">N9R04_04755</name>
</gene>
<evidence type="ECO:0000313" key="5">
    <source>
        <dbReference type="Proteomes" id="UP001209553"/>
    </source>
</evidence>
<accession>A0ABT2QQ00</accession>
<dbReference type="PANTHER" id="PTHR13355">
    <property type="entry name" value="GLUCOSAMINE 6-PHOSPHATE N-ACETYLTRANSFERASE"/>
    <property type="match status" value="1"/>
</dbReference>
<dbReference type="Gene3D" id="3.40.630.30">
    <property type="match status" value="1"/>
</dbReference>
<comment type="caution">
    <text evidence="4">The sequence shown here is derived from an EMBL/GenBank/DDBJ whole genome shotgun (WGS) entry which is preliminary data.</text>
</comment>
<evidence type="ECO:0000256" key="1">
    <source>
        <dbReference type="ARBA" id="ARBA00009623"/>
    </source>
</evidence>
<dbReference type="RefSeq" id="WP_262855458.1">
    <property type="nucleotide sequence ID" value="NZ_JAOPKZ010000006.1"/>
</dbReference>
<dbReference type="InterPro" id="IPR016181">
    <property type="entry name" value="Acyl_CoA_acyltransferase"/>
</dbReference>
<keyword evidence="4" id="KW-0808">Transferase</keyword>
<name>A0ABT2QQ00_9STAP</name>
<dbReference type="PANTHER" id="PTHR13355:SF11">
    <property type="entry name" value="GLUCOSAMINE 6-PHOSPHATE N-ACETYLTRANSFERASE"/>
    <property type="match status" value="1"/>
</dbReference>
<organism evidence="4 5">
    <name type="scientific">Staphylococcus marylandisciuri</name>
    <dbReference type="NCBI Taxonomy" id="2981529"/>
    <lineage>
        <taxon>Bacteria</taxon>
        <taxon>Bacillati</taxon>
        <taxon>Bacillota</taxon>
        <taxon>Bacilli</taxon>
        <taxon>Bacillales</taxon>
        <taxon>Staphylococcaceae</taxon>
        <taxon>Staphylococcus</taxon>
    </lineage>
</organism>
<keyword evidence="4" id="KW-0012">Acyltransferase</keyword>
<dbReference type="Proteomes" id="UP001209553">
    <property type="component" value="Unassembled WGS sequence"/>
</dbReference>
<dbReference type="PROSITE" id="PS51186">
    <property type="entry name" value="GNAT"/>
    <property type="match status" value="1"/>
</dbReference>
<feature type="domain" description="N-acetyltransferase" evidence="3">
    <location>
        <begin position="1"/>
        <end position="139"/>
    </location>
</feature>
<evidence type="ECO:0000313" key="4">
    <source>
        <dbReference type="EMBL" id="MCU5746030.1"/>
    </source>
</evidence>
<dbReference type="GO" id="GO:0016746">
    <property type="term" value="F:acyltransferase activity"/>
    <property type="evidence" value="ECO:0007669"/>
    <property type="project" value="UniProtKB-KW"/>
</dbReference>
<dbReference type="InterPro" id="IPR039143">
    <property type="entry name" value="GNPNAT1-like"/>
</dbReference>